<evidence type="ECO:0000313" key="3">
    <source>
        <dbReference type="EMBL" id="KNE67734.1"/>
    </source>
</evidence>
<dbReference type="SUPFAM" id="SSF46565">
    <property type="entry name" value="Chaperone J-domain"/>
    <property type="match status" value="1"/>
</dbReference>
<protein>
    <recommendedName>
        <fullName evidence="2">J domain-containing protein</fullName>
    </recommendedName>
</protein>
<evidence type="ECO:0000256" key="1">
    <source>
        <dbReference type="SAM" id="MobiDB-lite"/>
    </source>
</evidence>
<dbReference type="eggNOG" id="KOG0724">
    <property type="taxonomic scope" value="Eukaryota"/>
</dbReference>
<dbReference type="Gene3D" id="1.10.8.840">
    <property type="entry name" value="Ribosome-associated complex head domain"/>
    <property type="match status" value="1"/>
</dbReference>
<proteinExistence type="predicted"/>
<dbReference type="GO" id="GO:0051083">
    <property type="term" value="P:'de novo' cotranslational protein folding"/>
    <property type="evidence" value="ECO:0007669"/>
    <property type="project" value="InterPro"/>
</dbReference>
<evidence type="ECO:0000313" key="4">
    <source>
        <dbReference type="Proteomes" id="UP000054350"/>
    </source>
</evidence>
<dbReference type="AlphaFoldDB" id="A0A0L0SZH9"/>
<dbReference type="InterPro" id="IPR001623">
    <property type="entry name" value="DnaJ_domain"/>
</dbReference>
<dbReference type="PROSITE" id="PS50076">
    <property type="entry name" value="DNAJ_2"/>
    <property type="match status" value="1"/>
</dbReference>
<feature type="region of interest" description="Disordered" evidence="1">
    <location>
        <begin position="358"/>
        <end position="390"/>
    </location>
</feature>
<dbReference type="InterPro" id="IPR036869">
    <property type="entry name" value="J_dom_sf"/>
</dbReference>
<dbReference type="PROSITE" id="PS00636">
    <property type="entry name" value="DNAJ_1"/>
    <property type="match status" value="1"/>
</dbReference>
<dbReference type="Gene3D" id="1.10.287.110">
    <property type="entry name" value="DnaJ domain"/>
    <property type="match status" value="1"/>
</dbReference>
<dbReference type="CDD" id="cd06257">
    <property type="entry name" value="DnaJ"/>
    <property type="match status" value="1"/>
</dbReference>
<dbReference type="PANTHER" id="PTHR43999:SF1">
    <property type="entry name" value="DNAJ HOMOLOG SUBFAMILY C MEMBER 2"/>
    <property type="match status" value="1"/>
</dbReference>
<gene>
    <name evidence="3" type="ORF">AMAG_12463</name>
</gene>
<evidence type="ECO:0000259" key="2">
    <source>
        <dbReference type="PROSITE" id="PS50076"/>
    </source>
</evidence>
<organism evidence="3 4">
    <name type="scientific">Allomyces macrogynus (strain ATCC 38327)</name>
    <name type="common">Allomyces javanicus var. macrogynus</name>
    <dbReference type="NCBI Taxonomy" id="578462"/>
    <lineage>
        <taxon>Eukaryota</taxon>
        <taxon>Fungi</taxon>
        <taxon>Fungi incertae sedis</taxon>
        <taxon>Blastocladiomycota</taxon>
        <taxon>Blastocladiomycetes</taxon>
        <taxon>Blastocladiales</taxon>
        <taxon>Blastocladiaceae</taxon>
        <taxon>Allomyces</taxon>
    </lineage>
</organism>
<reference evidence="3 4" key="1">
    <citation type="submission" date="2009-11" db="EMBL/GenBank/DDBJ databases">
        <title>Annotation of Allomyces macrogynus ATCC 38327.</title>
        <authorList>
            <consortium name="The Broad Institute Genome Sequencing Platform"/>
            <person name="Russ C."/>
            <person name="Cuomo C."/>
            <person name="Burger G."/>
            <person name="Gray M.W."/>
            <person name="Holland P.W.H."/>
            <person name="King N."/>
            <person name="Lang F.B.F."/>
            <person name="Roger A.J."/>
            <person name="Ruiz-Trillo I."/>
            <person name="Young S.K."/>
            <person name="Zeng Q."/>
            <person name="Gargeya S."/>
            <person name="Fitzgerald M."/>
            <person name="Haas B."/>
            <person name="Abouelleil A."/>
            <person name="Alvarado L."/>
            <person name="Arachchi H.M."/>
            <person name="Berlin A."/>
            <person name="Chapman S.B."/>
            <person name="Gearin G."/>
            <person name="Goldberg J."/>
            <person name="Griggs A."/>
            <person name="Gujja S."/>
            <person name="Hansen M."/>
            <person name="Heiman D."/>
            <person name="Howarth C."/>
            <person name="Larimer J."/>
            <person name="Lui A."/>
            <person name="MacDonald P.J.P."/>
            <person name="McCowen C."/>
            <person name="Montmayeur A."/>
            <person name="Murphy C."/>
            <person name="Neiman D."/>
            <person name="Pearson M."/>
            <person name="Priest M."/>
            <person name="Roberts A."/>
            <person name="Saif S."/>
            <person name="Shea T."/>
            <person name="Sisk P."/>
            <person name="Stolte C."/>
            <person name="Sykes S."/>
            <person name="Wortman J."/>
            <person name="Nusbaum C."/>
            <person name="Birren B."/>
        </authorList>
    </citation>
    <scope>NUCLEOTIDE SEQUENCE [LARGE SCALE GENOMIC DNA]</scope>
    <source>
        <strain evidence="3 4">ATCC 38327</strain>
    </source>
</reference>
<feature type="compositionally biased region" description="Basic and acidic residues" evidence="1">
    <location>
        <begin position="365"/>
        <end position="390"/>
    </location>
</feature>
<dbReference type="Proteomes" id="UP000054350">
    <property type="component" value="Unassembled WGS sequence"/>
</dbReference>
<dbReference type="PANTHER" id="PTHR43999">
    <property type="entry name" value="DNAJ HOMOLOG SUBFAMILY C MEMBER 2"/>
    <property type="match status" value="1"/>
</dbReference>
<feature type="region of interest" description="Disordered" evidence="1">
    <location>
        <begin position="77"/>
        <end position="98"/>
    </location>
</feature>
<dbReference type="GO" id="GO:0005829">
    <property type="term" value="C:cytosol"/>
    <property type="evidence" value="ECO:0007669"/>
    <property type="project" value="TreeGrafter"/>
</dbReference>
<dbReference type="VEuPathDB" id="FungiDB:AMAG_12463"/>
<dbReference type="Pfam" id="PF21884">
    <property type="entry name" value="ZUO1-like_ZHD"/>
    <property type="match status" value="1"/>
</dbReference>
<dbReference type="EMBL" id="GG745354">
    <property type="protein sequence ID" value="KNE67734.1"/>
    <property type="molecule type" value="Genomic_DNA"/>
</dbReference>
<dbReference type="SMART" id="SM00271">
    <property type="entry name" value="DnaJ"/>
    <property type="match status" value="1"/>
</dbReference>
<dbReference type="PRINTS" id="PR00625">
    <property type="entry name" value="JDOMAIN"/>
</dbReference>
<dbReference type="STRING" id="578462.A0A0L0SZH9"/>
<dbReference type="InterPro" id="IPR018253">
    <property type="entry name" value="DnaJ_domain_CS"/>
</dbReference>
<name>A0A0L0SZH9_ALLM3</name>
<dbReference type="GO" id="GO:0006450">
    <property type="term" value="P:regulation of translational fidelity"/>
    <property type="evidence" value="ECO:0007669"/>
    <property type="project" value="InterPro"/>
</dbReference>
<dbReference type="InterPro" id="IPR054076">
    <property type="entry name" value="ZUO1-like_ZHD"/>
</dbReference>
<dbReference type="InterPro" id="IPR042569">
    <property type="entry name" value="RAC_head_sf"/>
</dbReference>
<dbReference type="GO" id="GO:0043022">
    <property type="term" value="F:ribosome binding"/>
    <property type="evidence" value="ECO:0007669"/>
    <property type="project" value="InterPro"/>
</dbReference>
<reference evidence="4" key="2">
    <citation type="submission" date="2009-11" db="EMBL/GenBank/DDBJ databases">
        <title>The Genome Sequence of Allomyces macrogynus strain ATCC 38327.</title>
        <authorList>
            <consortium name="The Broad Institute Genome Sequencing Platform"/>
            <person name="Russ C."/>
            <person name="Cuomo C."/>
            <person name="Shea T."/>
            <person name="Young S.K."/>
            <person name="Zeng Q."/>
            <person name="Koehrsen M."/>
            <person name="Haas B."/>
            <person name="Borodovsky M."/>
            <person name="Guigo R."/>
            <person name="Alvarado L."/>
            <person name="Berlin A."/>
            <person name="Borenstein D."/>
            <person name="Chen Z."/>
            <person name="Engels R."/>
            <person name="Freedman E."/>
            <person name="Gellesch M."/>
            <person name="Goldberg J."/>
            <person name="Griggs A."/>
            <person name="Gujja S."/>
            <person name="Heiman D."/>
            <person name="Hepburn T."/>
            <person name="Howarth C."/>
            <person name="Jen D."/>
            <person name="Larson L."/>
            <person name="Lewis B."/>
            <person name="Mehta T."/>
            <person name="Park D."/>
            <person name="Pearson M."/>
            <person name="Roberts A."/>
            <person name="Saif S."/>
            <person name="Shenoy N."/>
            <person name="Sisk P."/>
            <person name="Stolte C."/>
            <person name="Sykes S."/>
            <person name="Walk T."/>
            <person name="White J."/>
            <person name="Yandava C."/>
            <person name="Burger G."/>
            <person name="Gray M.W."/>
            <person name="Holland P.W.H."/>
            <person name="King N."/>
            <person name="Lang F.B.F."/>
            <person name="Roger A.J."/>
            <person name="Ruiz-Trillo I."/>
            <person name="Lander E."/>
            <person name="Nusbaum C."/>
        </authorList>
    </citation>
    <scope>NUCLEOTIDE SEQUENCE [LARGE SCALE GENOMIC DNA]</scope>
    <source>
        <strain evidence="4">ATCC 38327</strain>
    </source>
</reference>
<dbReference type="InterPro" id="IPR044634">
    <property type="entry name" value="Zuotin/DnaJC2"/>
</dbReference>
<dbReference type="Pfam" id="PF00226">
    <property type="entry name" value="DnaJ"/>
    <property type="match status" value="1"/>
</dbReference>
<dbReference type="GO" id="GO:0030544">
    <property type="term" value="F:Hsp70 protein binding"/>
    <property type="evidence" value="ECO:0007669"/>
    <property type="project" value="InterPro"/>
</dbReference>
<feature type="domain" description="J" evidence="2">
    <location>
        <begin position="209"/>
        <end position="281"/>
    </location>
</feature>
<sequence length="561" mass="61946">MMMAGRLAVPAPGRGAHMSMVRLDEARGCFDDRPAVPRRKAGKRRWWWGAAVQQNRLKPEPALLVGVPAHPSTCDLMTKTHDQPSTSRSSPPVPSPASRLLERLTSDDCNMTIIKLDLALPAAPGDLLTGNPHASRAVGKLTEFRSLAIDIASPRTFEREDPHAEAALAALFGAATIDEFPDDDSDNGDDEADAAYLMMLTPRLWKKQDHYRVLGLTHLRYKANDEQVKDAYRRRVLKFHPDKLAARALPGVNIDDVFKCIQKAHETLADPVKRMQYDSVDPGMEFALPSEAEVKAWAAEGEDVAYKNLAPYFVREGRFSKKQPVPVLGDSNSPRNEVEGFYDFWYHFDSWRSFEYEDNEDAETTDNRDNKRYLEKKNKAERARKKTEDNARQRTLVDLALKYDARMKRYKEEDKLAKKMKQQMARGGSALPAPSAAKNAAADKAAKAKAEEEAKKAAEAAAAAKKAADEADKAAKKDAKAALKKEKKALKQLVTKDLTYLHVTPSSQQMEATLVALEKLTLSDDVAALTAAREKIAAAHLAGGIDAARAAFDEAVAAAKA</sequence>
<feature type="region of interest" description="Disordered" evidence="1">
    <location>
        <begin position="414"/>
        <end position="448"/>
    </location>
</feature>
<dbReference type="OrthoDB" id="1690618at2759"/>
<accession>A0A0L0SZH9</accession>
<keyword evidence="4" id="KW-1185">Reference proteome</keyword>